<dbReference type="PANTHER" id="PTHR15439">
    <property type="entry name" value="RETINOBLASTOMA-BINDING PROTEIN 6"/>
    <property type="match status" value="1"/>
</dbReference>
<reference evidence="10 11" key="1">
    <citation type="submission" date="2024-05" db="EMBL/GenBank/DDBJ databases">
        <authorList>
            <person name="Wallberg A."/>
        </authorList>
    </citation>
    <scope>NUCLEOTIDE SEQUENCE [LARGE SCALE GENOMIC DNA]</scope>
</reference>
<dbReference type="InterPro" id="IPR001878">
    <property type="entry name" value="Znf_CCHC"/>
</dbReference>
<dbReference type="PROSITE" id="PS50158">
    <property type="entry name" value="ZF_CCHC"/>
    <property type="match status" value="1"/>
</dbReference>
<dbReference type="Gene3D" id="3.30.40.10">
    <property type="entry name" value="Zinc/RING finger domain, C3HC4 (zinc finger)"/>
    <property type="match status" value="1"/>
</dbReference>
<evidence type="ECO:0000256" key="2">
    <source>
        <dbReference type="ARBA" id="ARBA00022723"/>
    </source>
</evidence>
<dbReference type="Proteomes" id="UP001497623">
    <property type="component" value="Unassembled WGS sequence"/>
</dbReference>
<dbReference type="InterPro" id="IPR013083">
    <property type="entry name" value="Znf_RING/FYVE/PHD"/>
</dbReference>
<dbReference type="GO" id="GO:0016567">
    <property type="term" value="P:protein ubiquitination"/>
    <property type="evidence" value="ECO:0007669"/>
    <property type="project" value="InterPro"/>
</dbReference>
<dbReference type="Gene3D" id="3.10.20.90">
    <property type="entry name" value="Phosphatidylinositol 3-kinase Catalytic Subunit, Chain A, domain 1"/>
    <property type="match status" value="1"/>
</dbReference>
<feature type="domain" description="CCHC-type" evidence="8">
    <location>
        <begin position="169"/>
        <end position="184"/>
    </location>
</feature>
<evidence type="ECO:0000256" key="5">
    <source>
        <dbReference type="ARBA" id="ARBA00023242"/>
    </source>
</evidence>
<comment type="subcellular location">
    <subcellularLocation>
        <location evidence="1">Nucleus</location>
    </subcellularLocation>
</comment>
<dbReference type="Pfam" id="PF08783">
    <property type="entry name" value="DWNN"/>
    <property type="match status" value="1"/>
</dbReference>
<evidence type="ECO:0000256" key="3">
    <source>
        <dbReference type="ARBA" id="ARBA00022771"/>
    </source>
</evidence>
<keyword evidence="11" id="KW-1185">Reference proteome</keyword>
<dbReference type="GO" id="GO:0006511">
    <property type="term" value="P:ubiquitin-dependent protein catabolic process"/>
    <property type="evidence" value="ECO:0007669"/>
    <property type="project" value="TreeGrafter"/>
</dbReference>
<evidence type="ECO:0000313" key="11">
    <source>
        <dbReference type="Proteomes" id="UP001497623"/>
    </source>
</evidence>
<keyword evidence="4" id="KW-0862">Zinc</keyword>
<dbReference type="AlphaFoldDB" id="A0AAV2Q995"/>
<dbReference type="InterPro" id="IPR001841">
    <property type="entry name" value="Znf_RING"/>
</dbReference>
<dbReference type="PROSITE" id="PS51282">
    <property type="entry name" value="DWNN"/>
    <property type="match status" value="1"/>
</dbReference>
<dbReference type="CDD" id="cd16620">
    <property type="entry name" value="vRING-HC-C4C4_RBBP6"/>
    <property type="match status" value="1"/>
</dbReference>
<evidence type="ECO:0000259" key="8">
    <source>
        <dbReference type="PROSITE" id="PS50158"/>
    </source>
</evidence>
<evidence type="ECO:0000256" key="6">
    <source>
        <dbReference type="PROSITE-ProRule" id="PRU00047"/>
    </source>
</evidence>
<dbReference type="SUPFAM" id="SSF57850">
    <property type="entry name" value="RING/U-box"/>
    <property type="match status" value="1"/>
</dbReference>
<evidence type="ECO:0000259" key="7">
    <source>
        <dbReference type="PROSITE" id="PS50089"/>
    </source>
</evidence>
<dbReference type="GO" id="GO:0061630">
    <property type="term" value="F:ubiquitin protein ligase activity"/>
    <property type="evidence" value="ECO:0007669"/>
    <property type="project" value="InterPro"/>
</dbReference>
<dbReference type="InterPro" id="IPR033489">
    <property type="entry name" value="RBBP6"/>
</dbReference>
<sequence length="315" mass="35277">MSVHYKFKSAVEYDTLPVDGVNISLVDLKEAIIQQKRLGRGQPFDLQITNAETNEVYTDEKTLIPKNSSLIVARVPIDPSLLKKPWENGRDSTALLLSNPANLMNTEDAAEAAEIDRKMKEHTDLTKMTGTEEDKINAMMAQSTLNFHPSKYVKLRNSNMAGKVPKEYKCYKCHQNGHWVHNCPLNNQDLRKSTGIPSMFLMEVKDANVPGAMITAQGKFVISLLQVDMEKHHGKGQAPVDRPSPPIELVCGICKELLRDAVLIPCCAAAYCDECIRNYLLNHACPSCEDESIGPEMLIPNRFLRCKCKEYDING</sequence>
<comment type="caution">
    <text evidence="10">The sequence shown here is derived from an EMBL/GenBank/DDBJ whole genome shotgun (WGS) entry which is preliminary data.</text>
</comment>
<keyword evidence="2" id="KW-0479">Metal-binding</keyword>
<dbReference type="InterPro" id="IPR014891">
    <property type="entry name" value="DWNN_domain"/>
</dbReference>
<proteinExistence type="predicted"/>
<dbReference type="GO" id="GO:0008270">
    <property type="term" value="F:zinc ion binding"/>
    <property type="evidence" value="ECO:0007669"/>
    <property type="project" value="UniProtKB-KW"/>
</dbReference>
<protein>
    <submittedName>
        <fullName evidence="10">Uncharacterized protein</fullName>
    </submittedName>
</protein>
<evidence type="ECO:0000313" key="10">
    <source>
        <dbReference type="EMBL" id="CAL4073981.1"/>
    </source>
</evidence>
<feature type="domain" description="DWNN" evidence="9">
    <location>
        <begin position="3"/>
        <end position="76"/>
    </location>
</feature>
<dbReference type="PROSITE" id="PS50089">
    <property type="entry name" value="ZF_RING_2"/>
    <property type="match status" value="1"/>
</dbReference>
<gene>
    <name evidence="10" type="ORF">MNOR_LOCUS9376</name>
</gene>
<feature type="non-terminal residue" evidence="10">
    <location>
        <position position="315"/>
    </location>
</feature>
<organism evidence="10 11">
    <name type="scientific">Meganyctiphanes norvegica</name>
    <name type="common">Northern krill</name>
    <name type="synonym">Thysanopoda norvegica</name>
    <dbReference type="NCBI Taxonomy" id="48144"/>
    <lineage>
        <taxon>Eukaryota</taxon>
        <taxon>Metazoa</taxon>
        <taxon>Ecdysozoa</taxon>
        <taxon>Arthropoda</taxon>
        <taxon>Crustacea</taxon>
        <taxon>Multicrustacea</taxon>
        <taxon>Malacostraca</taxon>
        <taxon>Eumalacostraca</taxon>
        <taxon>Eucarida</taxon>
        <taxon>Euphausiacea</taxon>
        <taxon>Euphausiidae</taxon>
        <taxon>Meganyctiphanes</taxon>
    </lineage>
</organism>
<dbReference type="SMART" id="SM01180">
    <property type="entry name" value="DWNN"/>
    <property type="match status" value="1"/>
</dbReference>
<dbReference type="GO" id="GO:0003676">
    <property type="term" value="F:nucleic acid binding"/>
    <property type="evidence" value="ECO:0007669"/>
    <property type="project" value="InterPro"/>
</dbReference>
<dbReference type="InterPro" id="IPR036875">
    <property type="entry name" value="Znf_CCHC_sf"/>
</dbReference>
<keyword evidence="3 6" id="KW-0863">Zinc-finger</keyword>
<name>A0AAV2Q995_MEGNR</name>
<evidence type="ECO:0000256" key="4">
    <source>
        <dbReference type="ARBA" id="ARBA00022833"/>
    </source>
</evidence>
<keyword evidence="5" id="KW-0539">Nucleus</keyword>
<dbReference type="Gene3D" id="4.10.60.10">
    <property type="entry name" value="Zinc finger, CCHC-type"/>
    <property type="match status" value="1"/>
</dbReference>
<evidence type="ECO:0000259" key="9">
    <source>
        <dbReference type="PROSITE" id="PS51282"/>
    </source>
</evidence>
<dbReference type="PANTHER" id="PTHR15439:SF0">
    <property type="entry name" value="CELL DIVISION CYCLE AND APOPTOSIS REGULATOR PROTEIN 1-RELATED"/>
    <property type="match status" value="1"/>
</dbReference>
<dbReference type="GO" id="GO:0005634">
    <property type="term" value="C:nucleus"/>
    <property type="evidence" value="ECO:0007669"/>
    <property type="project" value="UniProtKB-SubCell"/>
</dbReference>
<feature type="domain" description="RING-type" evidence="7">
    <location>
        <begin position="251"/>
        <end position="289"/>
    </location>
</feature>
<dbReference type="SUPFAM" id="SSF57756">
    <property type="entry name" value="Retrovirus zinc finger-like domains"/>
    <property type="match status" value="1"/>
</dbReference>
<dbReference type="GO" id="GO:0006397">
    <property type="term" value="P:mRNA processing"/>
    <property type="evidence" value="ECO:0007669"/>
    <property type="project" value="InterPro"/>
</dbReference>
<evidence type="ECO:0000256" key="1">
    <source>
        <dbReference type="ARBA" id="ARBA00004123"/>
    </source>
</evidence>
<accession>A0AAV2Q995</accession>
<dbReference type="EMBL" id="CAXKWB010004524">
    <property type="protein sequence ID" value="CAL4073981.1"/>
    <property type="molecule type" value="Genomic_DNA"/>
</dbReference>